<dbReference type="PANTHER" id="PTHR31525:SF1">
    <property type="entry name" value="HEME TRANSPORTER HRG1"/>
    <property type="match status" value="1"/>
</dbReference>
<sequence>MARKCSSWIFCLSSSLGIYFGITIFFLFTFVYHNNYAGIWGLISAVFAGLCLHLHLLSSDNRLSGWYSAQQLIAIAAFSFICFALAIGFTSWYLIYAIYHHIPMLPVKNSYFLAAVWSGMTMKWTFALFLLSYRYSRILRYTTPFLIIQENA</sequence>
<keyword evidence="4" id="KW-0813">Transport</keyword>
<keyword evidence="12" id="KW-1185">Reference proteome</keyword>
<keyword evidence="6" id="KW-0967">Endosome</keyword>
<dbReference type="PRINTS" id="PR02095">
    <property type="entry name" value="TRNSPORTRHRG"/>
</dbReference>
<keyword evidence="9" id="KW-0458">Lysosome</keyword>
<dbReference type="EMBL" id="LNIX01000002">
    <property type="protein sequence ID" value="OXA59123.1"/>
    <property type="molecule type" value="Genomic_DNA"/>
</dbReference>
<feature type="transmembrane region" description="Helical" evidence="10">
    <location>
        <begin position="7"/>
        <end position="31"/>
    </location>
</feature>
<dbReference type="Proteomes" id="UP000198287">
    <property type="component" value="Unassembled WGS sequence"/>
</dbReference>
<evidence type="ECO:0000313" key="11">
    <source>
        <dbReference type="EMBL" id="OXA59123.1"/>
    </source>
</evidence>
<dbReference type="GO" id="GO:0010008">
    <property type="term" value="C:endosome membrane"/>
    <property type="evidence" value="ECO:0007669"/>
    <property type="project" value="UniProtKB-SubCell"/>
</dbReference>
<evidence type="ECO:0000256" key="10">
    <source>
        <dbReference type="SAM" id="Phobius"/>
    </source>
</evidence>
<comment type="subcellular location">
    <subcellularLocation>
        <location evidence="2">Endosome membrane</location>
        <topology evidence="2">Multi-pass membrane protein</topology>
    </subcellularLocation>
    <subcellularLocation>
        <location evidence="1">Lysosome membrane</location>
        <topology evidence="1">Multi-pass membrane protein</topology>
    </subcellularLocation>
</comment>
<dbReference type="Pfam" id="PF16954">
    <property type="entry name" value="HRG"/>
    <property type="match status" value="1"/>
</dbReference>
<dbReference type="STRING" id="158441.A0A226EN80"/>
<dbReference type="AlphaFoldDB" id="A0A226EN80"/>
<dbReference type="InterPro" id="IPR026218">
    <property type="entry name" value="HRG"/>
</dbReference>
<evidence type="ECO:0000256" key="2">
    <source>
        <dbReference type="ARBA" id="ARBA00004337"/>
    </source>
</evidence>
<comment type="caution">
    <text evidence="11">The sequence shown here is derived from an EMBL/GenBank/DDBJ whole genome shotgun (WGS) entry which is preliminary data.</text>
</comment>
<organism evidence="11 12">
    <name type="scientific">Folsomia candida</name>
    <name type="common">Springtail</name>
    <dbReference type="NCBI Taxonomy" id="158441"/>
    <lineage>
        <taxon>Eukaryota</taxon>
        <taxon>Metazoa</taxon>
        <taxon>Ecdysozoa</taxon>
        <taxon>Arthropoda</taxon>
        <taxon>Hexapoda</taxon>
        <taxon>Collembola</taxon>
        <taxon>Entomobryomorpha</taxon>
        <taxon>Isotomoidea</taxon>
        <taxon>Isotomidae</taxon>
        <taxon>Proisotominae</taxon>
        <taxon>Folsomia</taxon>
    </lineage>
</organism>
<evidence type="ECO:0000256" key="3">
    <source>
        <dbReference type="ARBA" id="ARBA00006203"/>
    </source>
</evidence>
<evidence type="ECO:0000256" key="8">
    <source>
        <dbReference type="ARBA" id="ARBA00023136"/>
    </source>
</evidence>
<keyword evidence="5 10" id="KW-0812">Transmembrane</keyword>
<dbReference type="GO" id="GO:0005765">
    <property type="term" value="C:lysosomal membrane"/>
    <property type="evidence" value="ECO:0007669"/>
    <property type="project" value="UniProtKB-SubCell"/>
</dbReference>
<feature type="transmembrane region" description="Helical" evidence="10">
    <location>
        <begin position="111"/>
        <end position="131"/>
    </location>
</feature>
<dbReference type="GO" id="GO:0015232">
    <property type="term" value="F:heme transmembrane transporter activity"/>
    <property type="evidence" value="ECO:0007669"/>
    <property type="project" value="InterPro"/>
</dbReference>
<feature type="transmembrane region" description="Helical" evidence="10">
    <location>
        <begin position="69"/>
        <end position="99"/>
    </location>
</feature>
<keyword evidence="8 10" id="KW-0472">Membrane</keyword>
<evidence type="ECO:0000256" key="9">
    <source>
        <dbReference type="ARBA" id="ARBA00023228"/>
    </source>
</evidence>
<proteinExistence type="inferred from homology"/>
<dbReference type="OrthoDB" id="5954402at2759"/>
<accession>A0A226EN80</accession>
<evidence type="ECO:0000256" key="7">
    <source>
        <dbReference type="ARBA" id="ARBA00022989"/>
    </source>
</evidence>
<name>A0A226EN80_FOLCA</name>
<evidence type="ECO:0000256" key="4">
    <source>
        <dbReference type="ARBA" id="ARBA00022448"/>
    </source>
</evidence>
<dbReference type="GO" id="GO:0005886">
    <property type="term" value="C:plasma membrane"/>
    <property type="evidence" value="ECO:0007669"/>
    <property type="project" value="TreeGrafter"/>
</dbReference>
<dbReference type="PANTHER" id="PTHR31525">
    <property type="entry name" value="HEME TRANSPORTER HRG1"/>
    <property type="match status" value="1"/>
</dbReference>
<evidence type="ECO:0000313" key="12">
    <source>
        <dbReference type="Proteomes" id="UP000198287"/>
    </source>
</evidence>
<protein>
    <submittedName>
        <fullName evidence="11">Heme transporter hrg1-B</fullName>
    </submittedName>
</protein>
<keyword evidence="7 10" id="KW-1133">Transmembrane helix</keyword>
<evidence type="ECO:0000256" key="1">
    <source>
        <dbReference type="ARBA" id="ARBA00004155"/>
    </source>
</evidence>
<feature type="transmembrane region" description="Helical" evidence="10">
    <location>
        <begin position="37"/>
        <end position="57"/>
    </location>
</feature>
<reference evidence="11 12" key="1">
    <citation type="submission" date="2015-12" db="EMBL/GenBank/DDBJ databases">
        <title>The genome of Folsomia candida.</title>
        <authorList>
            <person name="Faddeeva A."/>
            <person name="Derks M.F."/>
            <person name="Anvar Y."/>
            <person name="Smit S."/>
            <person name="Van Straalen N."/>
            <person name="Roelofs D."/>
        </authorList>
    </citation>
    <scope>NUCLEOTIDE SEQUENCE [LARGE SCALE GENOMIC DNA]</scope>
    <source>
        <strain evidence="11 12">VU population</strain>
        <tissue evidence="11">Whole body</tissue>
    </source>
</reference>
<dbReference type="OMA" id="TFYYKIP"/>
<dbReference type="GO" id="GO:0020037">
    <property type="term" value="F:heme binding"/>
    <property type="evidence" value="ECO:0007669"/>
    <property type="project" value="TreeGrafter"/>
</dbReference>
<evidence type="ECO:0000256" key="5">
    <source>
        <dbReference type="ARBA" id="ARBA00022692"/>
    </source>
</evidence>
<evidence type="ECO:0000256" key="6">
    <source>
        <dbReference type="ARBA" id="ARBA00022753"/>
    </source>
</evidence>
<comment type="similarity">
    <text evidence="3">Belongs to the HRG family.</text>
</comment>
<gene>
    <name evidence="11" type="ORF">Fcan01_05445</name>
</gene>